<comment type="similarity">
    <text evidence="12">Belongs to the TRAFAC class myosin-kinesin ATPase superfamily. Kinesin family.</text>
</comment>
<dbReference type="EMBL" id="KL367578">
    <property type="protein sequence ID" value="KFD63205.1"/>
    <property type="molecule type" value="Genomic_DNA"/>
</dbReference>
<protein>
    <recommendedName>
        <fullName evidence="14">Kinesin motor domain-containing protein</fullName>
    </recommendedName>
</protein>
<evidence type="ECO:0000256" key="13">
    <source>
        <dbReference type="SAM" id="Coils"/>
    </source>
</evidence>
<dbReference type="GO" id="GO:0051231">
    <property type="term" value="P:spindle elongation"/>
    <property type="evidence" value="ECO:0007669"/>
    <property type="project" value="TreeGrafter"/>
</dbReference>
<dbReference type="Pfam" id="PF25764">
    <property type="entry name" value="KIF21A_4th"/>
    <property type="match status" value="1"/>
</dbReference>
<name>A0A085N159_9BILA</name>
<keyword evidence="4" id="KW-0493">Microtubule</keyword>
<evidence type="ECO:0000256" key="3">
    <source>
        <dbReference type="ARBA" id="ARBA00022574"/>
    </source>
</evidence>
<dbReference type="FunFam" id="3.40.850.10:FF:000011">
    <property type="entry name" value="Kinesin family member 21A"/>
    <property type="match status" value="1"/>
</dbReference>
<feature type="non-terminal residue" evidence="16">
    <location>
        <position position="1"/>
    </location>
</feature>
<dbReference type="InterPro" id="IPR015943">
    <property type="entry name" value="WD40/YVTN_repeat-like_dom_sf"/>
</dbReference>
<keyword evidence="9 12" id="KW-0505">Motor protein</keyword>
<dbReference type="InterPro" id="IPR027640">
    <property type="entry name" value="Kinesin-like_fam"/>
</dbReference>
<dbReference type="InterPro" id="IPR001680">
    <property type="entry name" value="WD40_rpt"/>
</dbReference>
<keyword evidence="17" id="KW-1185">Reference proteome</keyword>
<dbReference type="PROSITE" id="PS50294">
    <property type="entry name" value="WD_REPEATS_REGION"/>
    <property type="match status" value="1"/>
</dbReference>
<accession>A0A085N159</accession>
<evidence type="ECO:0000256" key="5">
    <source>
        <dbReference type="ARBA" id="ARBA00022737"/>
    </source>
</evidence>
<evidence type="ECO:0000256" key="1">
    <source>
        <dbReference type="ARBA" id="ARBA00004245"/>
    </source>
</evidence>
<feature type="binding site" evidence="12">
    <location>
        <begin position="190"/>
        <end position="197"/>
    </location>
    <ligand>
        <name>ATP</name>
        <dbReference type="ChEBI" id="CHEBI:30616"/>
    </ligand>
</feature>
<dbReference type="GO" id="GO:0007018">
    <property type="term" value="P:microtubule-based movement"/>
    <property type="evidence" value="ECO:0007669"/>
    <property type="project" value="InterPro"/>
</dbReference>
<dbReference type="InterPro" id="IPR001752">
    <property type="entry name" value="Kinesin_motor_dom"/>
</dbReference>
<keyword evidence="2" id="KW-0963">Cytoplasm</keyword>
<evidence type="ECO:0000256" key="9">
    <source>
        <dbReference type="ARBA" id="ARBA00023175"/>
    </source>
</evidence>
<dbReference type="PROSITE" id="PS50082">
    <property type="entry name" value="WD_REPEATS_2"/>
    <property type="match status" value="1"/>
</dbReference>
<dbReference type="Pfam" id="PF23203">
    <property type="entry name" value="KIF21A"/>
    <property type="match status" value="1"/>
</dbReference>
<evidence type="ECO:0000256" key="10">
    <source>
        <dbReference type="ARBA" id="ARBA00023212"/>
    </source>
</evidence>
<evidence type="ECO:0000256" key="2">
    <source>
        <dbReference type="ARBA" id="ARBA00022490"/>
    </source>
</evidence>
<feature type="domain" description="Kinesin motor" evidence="14">
    <location>
        <begin position="111"/>
        <end position="464"/>
    </location>
</feature>
<dbReference type="GO" id="GO:0008017">
    <property type="term" value="F:microtubule binding"/>
    <property type="evidence" value="ECO:0007669"/>
    <property type="project" value="InterPro"/>
</dbReference>
<dbReference type="Gene3D" id="2.130.10.10">
    <property type="entry name" value="YVTN repeat-like/Quinoprotein amine dehydrogenase"/>
    <property type="match status" value="1"/>
</dbReference>
<dbReference type="GO" id="GO:0003777">
    <property type="term" value="F:microtubule motor activity"/>
    <property type="evidence" value="ECO:0007669"/>
    <property type="project" value="InterPro"/>
</dbReference>
<dbReference type="PROSITE" id="PS50067">
    <property type="entry name" value="KINESIN_MOTOR_2"/>
    <property type="match status" value="1"/>
</dbReference>
<dbReference type="Proteomes" id="UP000030758">
    <property type="component" value="Unassembled WGS sequence"/>
</dbReference>
<dbReference type="GO" id="GO:0005875">
    <property type="term" value="C:microtubule associated complex"/>
    <property type="evidence" value="ECO:0007669"/>
    <property type="project" value="TreeGrafter"/>
</dbReference>
<feature type="coiled-coil region" evidence="13">
    <location>
        <begin position="609"/>
        <end position="748"/>
    </location>
</feature>
<gene>
    <name evidence="15" type="ORF">M513_11118</name>
    <name evidence="16" type="ORF">M514_11118</name>
</gene>
<dbReference type="SUPFAM" id="SSF50978">
    <property type="entry name" value="WD40 repeat-like"/>
    <property type="match status" value="1"/>
</dbReference>
<comment type="subcellular location">
    <subcellularLocation>
        <location evidence="1">Cytoplasm</location>
        <location evidence="1">Cytoskeleton</location>
    </subcellularLocation>
</comment>
<keyword evidence="10" id="KW-0206">Cytoskeleton</keyword>
<dbReference type="Pfam" id="PF00225">
    <property type="entry name" value="Kinesin"/>
    <property type="match status" value="1"/>
</dbReference>
<evidence type="ECO:0000256" key="6">
    <source>
        <dbReference type="ARBA" id="ARBA00022741"/>
    </source>
</evidence>
<evidence type="ECO:0000256" key="4">
    <source>
        <dbReference type="ARBA" id="ARBA00022701"/>
    </source>
</evidence>
<dbReference type="PANTHER" id="PTHR47969:SF28">
    <property type="entry name" value="KINESIN-LIKE PROTEIN KIF21B"/>
    <property type="match status" value="1"/>
</dbReference>
<dbReference type="GO" id="GO:0005874">
    <property type="term" value="C:microtubule"/>
    <property type="evidence" value="ECO:0007669"/>
    <property type="project" value="UniProtKB-KW"/>
</dbReference>
<dbReference type="PROSITE" id="PS00411">
    <property type="entry name" value="KINESIN_MOTOR_1"/>
    <property type="match status" value="1"/>
</dbReference>
<dbReference type="InterPro" id="IPR019821">
    <property type="entry name" value="Kinesin_motor_CS"/>
</dbReference>
<evidence type="ECO:0000313" key="15">
    <source>
        <dbReference type="EMBL" id="KFD47990.1"/>
    </source>
</evidence>
<organism evidence="16">
    <name type="scientific">Trichuris suis</name>
    <name type="common">pig whipworm</name>
    <dbReference type="NCBI Taxonomy" id="68888"/>
    <lineage>
        <taxon>Eukaryota</taxon>
        <taxon>Metazoa</taxon>
        <taxon>Ecdysozoa</taxon>
        <taxon>Nematoda</taxon>
        <taxon>Enoplea</taxon>
        <taxon>Dorylaimia</taxon>
        <taxon>Trichinellida</taxon>
        <taxon>Trichuridae</taxon>
        <taxon>Trichuris</taxon>
    </lineage>
</organism>
<evidence type="ECO:0000256" key="11">
    <source>
        <dbReference type="PROSITE-ProRule" id="PRU00221"/>
    </source>
</evidence>
<evidence type="ECO:0000256" key="12">
    <source>
        <dbReference type="PROSITE-ProRule" id="PRU00283"/>
    </source>
</evidence>
<keyword evidence="6 12" id="KW-0547">Nucleotide-binding</keyword>
<evidence type="ECO:0000256" key="7">
    <source>
        <dbReference type="ARBA" id="ARBA00022840"/>
    </source>
</evidence>
<sequence>RINQLELHGHFDLIKFDHHSRLVQSQQAANFRHSYIKRGPVIKTASLYIPFLLPLYPTAMTQPTSANKSTDHHIGLLLAQRTLIIPASNWPLHNSHILPKVHAMNTSEECPVRVAVRIRPQLGRERDDLCRLCVSSVPGEPQVLLGDDRSFTYDFLFDESHNQCSVYAKCVHDLVERCFDGLNATVLAYGQTGSGKTYTMGTGLDNSCGSEQGIIPRAVDQLYNSMEKRINEARSDDQTEPSFLLEAQFIEIYNDEVIDLLDTRQGEEKKRISIHEDKEGNIHLRNVTTALVTTSEEALRILRIGALNRTTGYTLMNEQSSRSHAMFTLKLTIKRQNGLRDGRESTYSNLESVCPDSALFAKLNFVDLAGSERVKRTGATGQRAKEGISINSGLLALGNVISALGDRSLKVTHVPYRDSKLTRLLQDSLGGNSRTLMIACVGPSDCDFIETLNTLKYANRARNIRNKVVVNQNRSSMLVSDLQLRLRQLEQELTEFRLGQRSADDFAYENQLYEENLLLANEVKTLNLKVRWLQDMVKTLQNGDLMAISQEGTNNRSSCSRELDGEVFSGRDDPKHTNELLVDMAEVADLYGQRDSMTSSASDSSHPQLTELQNEIVEREREIRRLKASHERLLNAKITYEARLEELSNRIRKTEMERDQAMSLIKKNYGAKAENGEREQALKREYEQKLGAMRAELRHLNSLKKENEKLLKEHSKDLTRIAALQSRLEEVKHAKRDLLQQMKANAQEVLATERHRAKQIRSLQRESLKKDMCIQSLRTEKERAAAILRQKQQEVSALRRRSRSALDLNRQRMANAAGGRDQDLLWRQVRTQLHECIAKREASIEVECDYDQLLEKRKSINKSLAELKEKRRLREANNSVCCHSDRTEDEIDCLETNLTYVEKCIRNCEQRIVSADEDNAVESKLYSLFDSCQSMRKAKALMKKLSSATLLQAQVAASRRRKIDVLDAKVQQLSKEKKILEQLLVHVVKDSSQSFPDGQAILKALSKDNSIESDVSESQQSQTSKARQRMTTAAQLLYPEDRVEALFETPRNECRTRECSPEPGCSFDLFNSDECYTTNDVIVDEPNGEMVTVRWSLSRIGLVKPDFSPVQKVHADGSSFLSLSHSGRLTLWDAETLTGFHIPTSDLTDPKDVKLNLNLNQLYVATRFGIAVRDTRTWLSAYVLSTMNRMPVSEPTPQIPFIQVDCVSALPYVFGTTNKSLHVWDIRSLKAIANLCMAKCCFEDDFTKVYVVPSERHRGTAILAGSQLVQLLELDTSKDCASLNQSFELHYPMAGCVRALSAIESLIFAVIDDSLLCWDISSNLHNAQQISHCYESKVSCMAPFQAADGGCCWLVSADERGTLHSWDPSAIAQMGRVQAHCECINSLSSAGQLLFTASNDSTVALWKHVNE</sequence>
<evidence type="ECO:0000313" key="17">
    <source>
        <dbReference type="Proteomes" id="UP000030764"/>
    </source>
</evidence>
<reference evidence="16 17" key="1">
    <citation type="journal article" date="2014" name="Nat. Genet.">
        <title>Genome and transcriptome of the porcine whipworm Trichuris suis.</title>
        <authorList>
            <person name="Jex A.R."/>
            <person name="Nejsum P."/>
            <person name="Schwarz E.M."/>
            <person name="Hu L."/>
            <person name="Young N.D."/>
            <person name="Hall R.S."/>
            <person name="Korhonen P.K."/>
            <person name="Liao S."/>
            <person name="Thamsborg S."/>
            <person name="Xia J."/>
            <person name="Xu P."/>
            <person name="Wang S."/>
            <person name="Scheerlinck J.P."/>
            <person name="Hofmann A."/>
            <person name="Sternberg P.W."/>
            <person name="Wang J."/>
            <person name="Gasser R.B."/>
        </authorList>
    </citation>
    <scope>NUCLEOTIDE SEQUENCE [LARGE SCALE GENOMIC DNA]</scope>
    <source>
        <strain evidence="16">DCEP-RM93F</strain>
        <strain evidence="15">DCEP-RM93M</strain>
    </source>
</reference>
<dbReference type="SMART" id="SM00129">
    <property type="entry name" value="KISc"/>
    <property type="match status" value="1"/>
</dbReference>
<evidence type="ECO:0000256" key="8">
    <source>
        <dbReference type="ARBA" id="ARBA00023054"/>
    </source>
</evidence>
<dbReference type="Gene3D" id="3.40.850.10">
    <property type="entry name" value="Kinesin motor domain"/>
    <property type="match status" value="1"/>
</dbReference>
<evidence type="ECO:0000259" key="14">
    <source>
        <dbReference type="PROSITE" id="PS50067"/>
    </source>
</evidence>
<dbReference type="CDD" id="cd01372">
    <property type="entry name" value="KISc_KIF4"/>
    <property type="match status" value="1"/>
</dbReference>
<dbReference type="PRINTS" id="PR00380">
    <property type="entry name" value="KINESINHEAVY"/>
</dbReference>
<keyword evidence="5" id="KW-0677">Repeat</keyword>
<dbReference type="InterPro" id="IPR056532">
    <property type="entry name" value="KIF21A/B_hel_2"/>
</dbReference>
<dbReference type="Proteomes" id="UP000030764">
    <property type="component" value="Unassembled WGS sequence"/>
</dbReference>
<dbReference type="PANTHER" id="PTHR47969">
    <property type="entry name" value="CHROMOSOME-ASSOCIATED KINESIN KIF4A-RELATED"/>
    <property type="match status" value="1"/>
</dbReference>
<feature type="non-terminal residue" evidence="16">
    <location>
        <position position="1411"/>
    </location>
</feature>
<evidence type="ECO:0000313" key="16">
    <source>
        <dbReference type="EMBL" id="KFD63205.1"/>
    </source>
</evidence>
<dbReference type="InterPro" id="IPR036322">
    <property type="entry name" value="WD40_repeat_dom_sf"/>
</dbReference>
<feature type="repeat" description="WD" evidence="11">
    <location>
        <begin position="1377"/>
        <end position="1411"/>
    </location>
</feature>
<keyword evidence="8 13" id="KW-0175">Coiled coil</keyword>
<proteinExistence type="inferred from homology"/>
<keyword evidence="3 11" id="KW-0853">WD repeat</keyword>
<keyword evidence="7 12" id="KW-0067">ATP-binding</keyword>
<dbReference type="GO" id="GO:0005524">
    <property type="term" value="F:ATP binding"/>
    <property type="evidence" value="ECO:0007669"/>
    <property type="project" value="UniProtKB-UniRule"/>
</dbReference>
<feature type="coiled-coil region" evidence="13">
    <location>
        <begin position="774"/>
        <end position="801"/>
    </location>
</feature>
<dbReference type="InterPro" id="IPR027417">
    <property type="entry name" value="P-loop_NTPase"/>
</dbReference>
<dbReference type="GO" id="GO:0007052">
    <property type="term" value="P:mitotic spindle organization"/>
    <property type="evidence" value="ECO:0007669"/>
    <property type="project" value="TreeGrafter"/>
</dbReference>
<dbReference type="InterPro" id="IPR036961">
    <property type="entry name" value="Kinesin_motor_dom_sf"/>
</dbReference>
<dbReference type="EMBL" id="KL363307">
    <property type="protein sequence ID" value="KFD47990.1"/>
    <property type="molecule type" value="Genomic_DNA"/>
</dbReference>
<dbReference type="SUPFAM" id="SSF52540">
    <property type="entry name" value="P-loop containing nucleoside triphosphate hydrolases"/>
    <property type="match status" value="1"/>
</dbReference>